<feature type="region of interest" description="Disordered" evidence="2">
    <location>
        <begin position="408"/>
        <end position="429"/>
    </location>
</feature>
<dbReference type="InterPro" id="IPR051576">
    <property type="entry name" value="PX-Rho_GAP"/>
</dbReference>
<evidence type="ECO:0000259" key="3">
    <source>
        <dbReference type="PROSITE" id="PS50238"/>
    </source>
</evidence>
<dbReference type="GO" id="GO:0005096">
    <property type="term" value="F:GTPase activator activity"/>
    <property type="evidence" value="ECO:0007669"/>
    <property type="project" value="UniProtKB-KW"/>
</dbReference>
<dbReference type="PROSITE" id="PS50238">
    <property type="entry name" value="RHOGAP"/>
    <property type="match status" value="1"/>
</dbReference>
<evidence type="ECO:0000256" key="1">
    <source>
        <dbReference type="ARBA" id="ARBA00022468"/>
    </source>
</evidence>
<feature type="compositionally biased region" description="Low complexity" evidence="2">
    <location>
        <begin position="497"/>
        <end position="513"/>
    </location>
</feature>
<sequence>MRHLSQLATRSKETNMHIKNLAIVWAPNLLRRKSGMKVRKSAGGSWRAFFAIGKTPGSQRRKSARVGSLFQASQAEMGTRIETVTLRSAKSEESLCSQHSGAGLSKHQRLRRPRSSSDALSVTMETELLSTLKHCRSYDSVQAEDPEGVYMLPDFSHEASLWLAEDEMDFSPTYLDEAGLELEPLTFRCGPQRLVTEDPDSLMNQSEVAVRKSFINQPPQRVQSCCQQHKTSAVMNPLTQTSEITSPAPEKLSKSTSFTRKMVHALSPKGNKSPPMDISEPISITVPAKVLEMIGGRAGEFQSASGAQNLATAAAQPPQMISMLLRSCDIQLTESCQQEIRSKLSFTESKVKGHSVPSFQLSEHSSVMDHSQLQAGFLMAAAPLPSQVPPPPPPKNPARLMALALAESANKAMKQSQREPRPQGGGGASLEARFMRSLSVDSNECVSSVANPLYSTVQSVWKPERGPQLQSEKGDSDGQKHIRSQPQESGTFSSQTSLSESGASTGSSSAETDSPYKPPQPKVPSATACQPQDKPPSFSNQAATTSSSVPELNVENQLPSKKPPAYSRQFSAPHLQHKHPAPPAKHTNHHHHPQFHHSKCKSSPIIHSSSHLRAFQPARPKVPPKPPELNTGFPLHRNESYSRRSQDQTRPRMLLSSQSTPPFSRNDSEGVCYVDPKTHSHLDQSRGFAASSVQVYHNRASSNPQIFAGRSEDQVKHENFYYEIAPEPSFVQIPRYNYQNVGNQMAFEGVPYRLPRPGFEHAIADRHLRSHDISVRPHLWTGISQNLNPTVDRSLAMQGNAAGYTQIAGVPYSTVPQESPAHQPSAPFRMVPVSRTEGAPNQGTSSYQRNLYRTQRSPSADLSASQLHPYFENGKVCYRYLEEGATHEGETRVLQDYRPQAAVSAPKPPRLQEQPEPIYVNFPFNPGKAWTTTNLDGDQHSEPPPTGSSNDRSGTEPPLVFEENIASQESSSDPWQRAGSSVVSQYDNFSPSLDEKPQGSDAIHFRSKSDPGNGGIEGPGELQNLEEKDHMNHPTETPASESGSDGASRCLATLCEMPSHPQQQQHQHLQQQQQRAGFNVYAAGPVRPQWDGNPFAPRGTHTLREEPLRRSSSSAGHYSQAFDVMPSGDQVLKFYRAAQVAMNHPHPRSCVSFTPNPAHAKSSPSCSTRQPEPNFRPTYSNQVSMVTEESAVRTPFTSMAQLSLTTTASPRGPQPQLGFNPGILRTQQYNACQFNSSAVPGLPQYGNVPRREGLVSTLDPSFRPVLRTPAGVVRQGSLPAPNWTVHSEGQTRSYC</sequence>
<dbReference type="PANTHER" id="PTHR15729:SF14">
    <property type="entry name" value="RHO GTPASE-ACTIVATING PROTEIN 33 ISOFORM X1"/>
    <property type="match status" value="1"/>
</dbReference>
<organism evidence="4 5">
    <name type="scientific">Acipenser ruthenus</name>
    <name type="common">Sterlet sturgeon</name>
    <dbReference type="NCBI Taxonomy" id="7906"/>
    <lineage>
        <taxon>Eukaryota</taxon>
        <taxon>Metazoa</taxon>
        <taxon>Chordata</taxon>
        <taxon>Craniata</taxon>
        <taxon>Vertebrata</taxon>
        <taxon>Euteleostomi</taxon>
        <taxon>Actinopterygii</taxon>
        <taxon>Chondrostei</taxon>
        <taxon>Acipenseriformes</taxon>
        <taxon>Acipenseridae</taxon>
        <taxon>Acipenser</taxon>
    </lineage>
</organism>
<feature type="compositionally biased region" description="Polar residues" evidence="2">
    <location>
        <begin position="655"/>
        <end position="665"/>
    </location>
</feature>
<dbReference type="GO" id="GO:0001650">
    <property type="term" value="C:fibrillar center"/>
    <property type="evidence" value="ECO:0007669"/>
    <property type="project" value="TreeGrafter"/>
</dbReference>
<dbReference type="InterPro" id="IPR008936">
    <property type="entry name" value="Rho_GTPase_activation_prot"/>
</dbReference>
<dbReference type="SUPFAM" id="SSF48350">
    <property type="entry name" value="GTPase activation domain, GAP"/>
    <property type="match status" value="1"/>
</dbReference>
<feature type="region of interest" description="Disordered" evidence="2">
    <location>
        <begin position="461"/>
        <end position="668"/>
    </location>
</feature>
<keyword evidence="5" id="KW-1185">Reference proteome</keyword>
<reference evidence="4 5" key="1">
    <citation type="submission" date="2019-01" db="EMBL/GenBank/DDBJ databases">
        <title>Draft Genome and Complete Hox-Cluster Characterization of the Sterlet Sturgeon (Acipenser ruthenus).</title>
        <authorList>
            <person name="Wei Q."/>
        </authorList>
    </citation>
    <scope>NUCLEOTIDE SEQUENCE [LARGE SCALE GENOMIC DNA]</scope>
    <source>
        <strain evidence="4">WHYD16114868_AA</strain>
        <tissue evidence="4">Blood</tissue>
    </source>
</reference>
<feature type="compositionally biased region" description="Polar residues" evidence="2">
    <location>
        <begin position="965"/>
        <end position="991"/>
    </location>
</feature>
<dbReference type="Proteomes" id="UP000289886">
    <property type="component" value="Unassembled WGS sequence"/>
</dbReference>
<feature type="region of interest" description="Disordered" evidence="2">
    <location>
        <begin position="1088"/>
        <end position="1112"/>
    </location>
</feature>
<feature type="compositionally biased region" description="Polar residues" evidence="2">
    <location>
        <begin position="537"/>
        <end position="559"/>
    </location>
</feature>
<keyword evidence="1" id="KW-0343">GTPase activation</keyword>
<feature type="compositionally biased region" description="Polar residues" evidence="2">
    <location>
        <begin position="1162"/>
        <end position="1178"/>
    </location>
</feature>
<feature type="compositionally biased region" description="Basic and acidic residues" evidence="2">
    <location>
        <begin position="636"/>
        <end position="650"/>
    </location>
</feature>
<dbReference type="GO" id="GO:0007264">
    <property type="term" value="P:small GTPase-mediated signal transduction"/>
    <property type="evidence" value="ECO:0007669"/>
    <property type="project" value="TreeGrafter"/>
</dbReference>
<dbReference type="GO" id="GO:0005938">
    <property type="term" value="C:cell cortex"/>
    <property type="evidence" value="ECO:0007669"/>
    <property type="project" value="TreeGrafter"/>
</dbReference>
<gene>
    <name evidence="4" type="ORF">EOD39_20677</name>
</gene>
<feature type="domain" description="Rho-GAP" evidence="3">
    <location>
        <begin position="1"/>
        <end position="78"/>
    </location>
</feature>
<proteinExistence type="predicted"/>
<evidence type="ECO:0000313" key="4">
    <source>
        <dbReference type="EMBL" id="RXM91918.1"/>
    </source>
</evidence>
<feature type="compositionally biased region" description="Polar residues" evidence="2">
    <location>
        <begin position="839"/>
        <end position="866"/>
    </location>
</feature>
<protein>
    <submittedName>
        <fullName evidence="4">Rho GTPase-activating protein 32</fullName>
    </submittedName>
</protein>
<feature type="region of interest" description="Disordered" evidence="2">
    <location>
        <begin position="1154"/>
        <end position="1178"/>
    </location>
</feature>
<dbReference type="PANTHER" id="PTHR15729">
    <property type="entry name" value="CDC42 GTPASE-ACTIVATING PROTEIN"/>
    <property type="match status" value="1"/>
</dbReference>
<dbReference type="InterPro" id="IPR000198">
    <property type="entry name" value="RhoGAP_dom"/>
</dbReference>
<evidence type="ECO:0000256" key="2">
    <source>
        <dbReference type="SAM" id="MobiDB-lite"/>
    </source>
</evidence>
<feature type="region of interest" description="Disordered" evidence="2">
    <location>
        <begin position="95"/>
        <end position="118"/>
    </location>
</feature>
<dbReference type="GO" id="GO:0005794">
    <property type="term" value="C:Golgi apparatus"/>
    <property type="evidence" value="ECO:0007669"/>
    <property type="project" value="TreeGrafter"/>
</dbReference>
<feature type="region of interest" description="Disordered" evidence="2">
    <location>
        <begin position="833"/>
        <end position="866"/>
    </location>
</feature>
<feature type="compositionally biased region" description="Basic and acidic residues" evidence="2">
    <location>
        <begin position="993"/>
        <end position="1009"/>
    </location>
</feature>
<dbReference type="GO" id="GO:0015629">
    <property type="term" value="C:actin cytoskeleton"/>
    <property type="evidence" value="ECO:0007669"/>
    <property type="project" value="TreeGrafter"/>
</dbReference>
<feature type="region of interest" description="Disordered" evidence="2">
    <location>
        <begin position="929"/>
        <end position="1022"/>
    </location>
</feature>
<name>A0A444UUS3_ACIRT</name>
<comment type="caution">
    <text evidence="4">The sequence shown here is derived from an EMBL/GenBank/DDBJ whole genome shotgun (WGS) entry which is preliminary data.</text>
</comment>
<feature type="compositionally biased region" description="Polar residues" evidence="2">
    <location>
        <begin position="484"/>
        <end position="496"/>
    </location>
</feature>
<dbReference type="Gene3D" id="1.10.555.10">
    <property type="entry name" value="Rho GTPase activation protein"/>
    <property type="match status" value="1"/>
</dbReference>
<evidence type="ECO:0000313" key="5">
    <source>
        <dbReference type="Proteomes" id="UP000289886"/>
    </source>
</evidence>
<accession>A0A444UUS3</accession>
<dbReference type="GO" id="GO:0005654">
    <property type="term" value="C:nucleoplasm"/>
    <property type="evidence" value="ECO:0007669"/>
    <property type="project" value="TreeGrafter"/>
</dbReference>
<dbReference type="Pfam" id="PF00620">
    <property type="entry name" value="RhoGAP"/>
    <property type="match status" value="1"/>
</dbReference>
<feature type="compositionally biased region" description="Basic residues" evidence="2">
    <location>
        <begin position="575"/>
        <end position="600"/>
    </location>
</feature>
<dbReference type="EMBL" id="SCEB01007419">
    <property type="protein sequence ID" value="RXM91918.1"/>
    <property type="molecule type" value="Genomic_DNA"/>
</dbReference>